<dbReference type="Gene3D" id="1.10.3990.20">
    <property type="entry name" value="protein bp1543"/>
    <property type="match status" value="1"/>
</dbReference>
<dbReference type="EMBL" id="DPOP01000096">
    <property type="protein sequence ID" value="HCW67925.1"/>
    <property type="molecule type" value="Genomic_DNA"/>
</dbReference>
<evidence type="ECO:0000313" key="5">
    <source>
        <dbReference type="Proteomes" id="UP000264753"/>
    </source>
</evidence>
<dbReference type="Proteomes" id="UP000264179">
    <property type="component" value="Unassembled WGS sequence"/>
</dbReference>
<feature type="domain" description="Ribbon-helix-helix" evidence="1">
    <location>
        <begin position="6"/>
        <end position="66"/>
    </location>
</feature>
<dbReference type="AlphaFoldDB" id="A0A358HRB0"/>
<evidence type="ECO:0000313" key="3">
    <source>
        <dbReference type="EMBL" id="HCW67925.1"/>
    </source>
</evidence>
<dbReference type="Proteomes" id="UP000264753">
    <property type="component" value="Unassembled WGS sequence"/>
</dbReference>
<evidence type="ECO:0000313" key="4">
    <source>
        <dbReference type="Proteomes" id="UP000264179"/>
    </source>
</evidence>
<protein>
    <recommendedName>
        <fullName evidence="1">Ribbon-helix-helix domain-containing protein</fullName>
    </recommendedName>
</protein>
<evidence type="ECO:0000313" key="2">
    <source>
        <dbReference type="EMBL" id="HBU97690.1"/>
    </source>
</evidence>
<dbReference type="Pfam" id="PF13467">
    <property type="entry name" value="RHH_4"/>
    <property type="match status" value="1"/>
</dbReference>
<accession>A0A358HRB0</accession>
<proteinExistence type="predicted"/>
<dbReference type="InterPro" id="IPR038268">
    <property type="entry name" value="RHH_sf"/>
</dbReference>
<reference evidence="4 5" key="1">
    <citation type="journal article" date="2018" name="Nat. Biotechnol.">
        <title>A standardized bacterial taxonomy based on genome phylogeny substantially revises the tree of life.</title>
        <authorList>
            <person name="Parks D.H."/>
            <person name="Chuvochina M."/>
            <person name="Waite D.W."/>
            <person name="Rinke C."/>
            <person name="Skarshewski A."/>
            <person name="Chaumeil P.A."/>
            <person name="Hugenholtz P."/>
        </authorList>
    </citation>
    <scope>NUCLEOTIDE SEQUENCE [LARGE SCALE GENOMIC DNA]</scope>
    <source>
        <strain evidence="2">UBA8707</strain>
        <strain evidence="3">UBA9881</strain>
    </source>
</reference>
<evidence type="ECO:0000259" key="1">
    <source>
        <dbReference type="Pfam" id="PF13467"/>
    </source>
</evidence>
<dbReference type="RefSeq" id="WP_276652427.1">
    <property type="nucleotide sequence ID" value="NZ_DOOG01000061.1"/>
</dbReference>
<name>A0A358HRB0_9PROT</name>
<organism evidence="2 5">
    <name type="scientific">Thalassospira lucentensis</name>
    <dbReference type="NCBI Taxonomy" id="168935"/>
    <lineage>
        <taxon>Bacteria</taxon>
        <taxon>Pseudomonadati</taxon>
        <taxon>Pseudomonadota</taxon>
        <taxon>Alphaproteobacteria</taxon>
        <taxon>Rhodospirillales</taxon>
        <taxon>Thalassospiraceae</taxon>
        <taxon>Thalassospira</taxon>
    </lineage>
</organism>
<dbReference type="InterPro" id="IPR027373">
    <property type="entry name" value="RHH_dom"/>
</dbReference>
<dbReference type="EMBL" id="DOOG01000061">
    <property type="protein sequence ID" value="HBU97690.1"/>
    <property type="molecule type" value="Genomic_DNA"/>
</dbReference>
<gene>
    <name evidence="2" type="ORF">DEF21_07275</name>
    <name evidence="3" type="ORF">DHR80_12155</name>
</gene>
<sequence length="88" mass="9718">MDDTVRKRSVTIAGHRTSFSLEDAFWQELLGLAEQRAVTLAELVVEIDSTRDGNLSSALRLYILRDLQARLAEASDRGSDPALDGDVE</sequence>
<comment type="caution">
    <text evidence="2">The sequence shown here is derived from an EMBL/GenBank/DDBJ whole genome shotgun (WGS) entry which is preliminary data.</text>
</comment>